<feature type="signal peptide" evidence="1">
    <location>
        <begin position="1"/>
        <end position="18"/>
    </location>
</feature>
<comment type="caution">
    <text evidence="2">The sequence shown here is derived from an EMBL/GenBank/DDBJ whole genome shotgun (WGS) entry which is preliminary data.</text>
</comment>
<feature type="chain" id="PRO_5040412240" description="Secreted protein" evidence="1">
    <location>
        <begin position="19"/>
        <end position="107"/>
    </location>
</feature>
<gene>
    <name evidence="2" type="ORF">BGZ99_003014</name>
</gene>
<evidence type="ECO:0000313" key="2">
    <source>
        <dbReference type="EMBL" id="KAG0302356.1"/>
    </source>
</evidence>
<dbReference type="OrthoDB" id="2432361at2759"/>
<evidence type="ECO:0000313" key="3">
    <source>
        <dbReference type="Proteomes" id="UP000738325"/>
    </source>
</evidence>
<proteinExistence type="predicted"/>
<name>A0A9P6QYU1_9FUNG</name>
<keyword evidence="1" id="KW-0732">Signal</keyword>
<evidence type="ECO:0000256" key="1">
    <source>
        <dbReference type="SAM" id="SignalP"/>
    </source>
</evidence>
<dbReference type="Proteomes" id="UP000738325">
    <property type="component" value="Unassembled WGS sequence"/>
</dbReference>
<organism evidence="2 3">
    <name type="scientific">Dissophora globulifera</name>
    <dbReference type="NCBI Taxonomy" id="979702"/>
    <lineage>
        <taxon>Eukaryota</taxon>
        <taxon>Fungi</taxon>
        <taxon>Fungi incertae sedis</taxon>
        <taxon>Mucoromycota</taxon>
        <taxon>Mortierellomycotina</taxon>
        <taxon>Mortierellomycetes</taxon>
        <taxon>Mortierellales</taxon>
        <taxon>Mortierellaceae</taxon>
        <taxon>Dissophora</taxon>
    </lineage>
</organism>
<dbReference type="EMBL" id="JAAAIP010001999">
    <property type="protein sequence ID" value="KAG0302356.1"/>
    <property type="molecule type" value="Genomic_DNA"/>
</dbReference>
<evidence type="ECO:0008006" key="4">
    <source>
        <dbReference type="Google" id="ProtNLM"/>
    </source>
</evidence>
<keyword evidence="3" id="KW-1185">Reference proteome</keyword>
<sequence>MALAAFTTLRLLAMFAKSQNFIAPLLVALVACMTVEAGLTLPYWCSCGFGTDTNFFTQGVCKAAGGDFNGGNCFVRTKNQASTFDTSCISADYTGTGSSYTQCWANN</sequence>
<protein>
    <recommendedName>
        <fullName evidence="4">Secreted protein</fullName>
    </recommendedName>
</protein>
<reference evidence="2" key="1">
    <citation type="journal article" date="2020" name="Fungal Divers.">
        <title>Resolving the Mortierellaceae phylogeny through synthesis of multi-gene phylogenetics and phylogenomics.</title>
        <authorList>
            <person name="Vandepol N."/>
            <person name="Liber J."/>
            <person name="Desiro A."/>
            <person name="Na H."/>
            <person name="Kennedy M."/>
            <person name="Barry K."/>
            <person name="Grigoriev I.V."/>
            <person name="Miller A.N."/>
            <person name="O'Donnell K."/>
            <person name="Stajich J.E."/>
            <person name="Bonito G."/>
        </authorList>
    </citation>
    <scope>NUCLEOTIDE SEQUENCE</scope>
    <source>
        <strain evidence="2">REB-010B</strain>
    </source>
</reference>
<dbReference type="AlphaFoldDB" id="A0A9P6QYU1"/>
<accession>A0A9P6QYU1</accession>